<dbReference type="Pfam" id="PF00712">
    <property type="entry name" value="DNA_pol3_beta"/>
    <property type="match status" value="1"/>
</dbReference>
<name>A0A974NKK1_PERPY</name>
<dbReference type="GO" id="GO:0003677">
    <property type="term" value="F:DNA binding"/>
    <property type="evidence" value="ECO:0007669"/>
    <property type="project" value="UniProtKB-UniRule"/>
</dbReference>
<dbReference type="PIRSF" id="PIRSF000804">
    <property type="entry name" value="DNA_pol_III_b"/>
    <property type="match status" value="1"/>
</dbReference>
<keyword evidence="4 10" id="KW-0963">Cytoplasm</keyword>
<evidence type="ECO:0000256" key="5">
    <source>
        <dbReference type="ARBA" id="ARBA00022679"/>
    </source>
</evidence>
<gene>
    <name evidence="14" type="primary">dnaN</name>
    <name evidence="14" type="ORF">I6J18_17375</name>
</gene>
<dbReference type="EMBL" id="CP068053">
    <property type="protein sequence ID" value="QQS99384.1"/>
    <property type="molecule type" value="Genomic_DNA"/>
</dbReference>
<dbReference type="SUPFAM" id="SSF55979">
    <property type="entry name" value="DNA clamp"/>
    <property type="match status" value="3"/>
</dbReference>
<dbReference type="InterPro" id="IPR022635">
    <property type="entry name" value="DNA_polIII_beta_C"/>
</dbReference>
<dbReference type="GO" id="GO:0006271">
    <property type="term" value="P:DNA strand elongation involved in DNA replication"/>
    <property type="evidence" value="ECO:0007669"/>
    <property type="project" value="TreeGrafter"/>
</dbReference>
<dbReference type="Proteomes" id="UP000595254">
    <property type="component" value="Chromosome"/>
</dbReference>
<dbReference type="Pfam" id="PF02767">
    <property type="entry name" value="DNA_pol3_beta_2"/>
    <property type="match status" value="1"/>
</dbReference>
<organism evidence="14 15">
    <name type="scientific">Peribacillus psychrosaccharolyticus</name>
    <name type="common">Bacillus psychrosaccharolyticus</name>
    <dbReference type="NCBI Taxonomy" id="1407"/>
    <lineage>
        <taxon>Bacteria</taxon>
        <taxon>Bacillati</taxon>
        <taxon>Bacillota</taxon>
        <taxon>Bacilli</taxon>
        <taxon>Bacillales</taxon>
        <taxon>Bacillaceae</taxon>
        <taxon>Peribacillus</taxon>
    </lineage>
</organism>
<evidence type="ECO:0000313" key="15">
    <source>
        <dbReference type="Proteomes" id="UP000595254"/>
    </source>
</evidence>
<dbReference type="InterPro" id="IPR022637">
    <property type="entry name" value="DNA_polIII_beta_cen"/>
</dbReference>
<feature type="domain" description="DNA polymerase III beta sliding clamp N-terminal" evidence="11">
    <location>
        <begin position="1"/>
        <end position="123"/>
    </location>
</feature>
<dbReference type="GO" id="GO:0008408">
    <property type="term" value="F:3'-5' exonuclease activity"/>
    <property type="evidence" value="ECO:0007669"/>
    <property type="project" value="InterPro"/>
</dbReference>
<accession>A0A974NKK1</accession>
<keyword evidence="6 10" id="KW-0548">Nucleotidyltransferase</keyword>
<dbReference type="SMART" id="SM00480">
    <property type="entry name" value="POL3Bc"/>
    <property type="match status" value="1"/>
</dbReference>
<dbReference type="RefSeq" id="WP_040374308.1">
    <property type="nucleotide sequence ID" value="NZ_CP068053.1"/>
</dbReference>
<comment type="subunit">
    <text evidence="10">Forms a ring-shaped head-to-tail homodimer around DNA.</text>
</comment>
<comment type="function">
    <text evidence="10">Confers DNA tethering and processivity to DNA polymerases and other proteins. Acts as a clamp, forming a ring around DNA (a reaction catalyzed by the clamp-loading complex) which diffuses in an ATP-independent manner freely and bidirectionally along dsDNA. Initially characterized for its ability to contact the catalytic subunit of DNA polymerase III (Pol III), a complex, multichain enzyme responsible for most of the replicative synthesis in bacteria; Pol III exhibits 3'-5' exonuclease proofreading activity. The beta chain is required for initiation of replication as well as for processivity of DNA replication.</text>
</comment>
<evidence type="ECO:0000256" key="3">
    <source>
        <dbReference type="ARBA" id="ARBA00021035"/>
    </source>
</evidence>
<feature type="domain" description="DNA polymerase III beta sliding clamp C-terminal" evidence="13">
    <location>
        <begin position="250"/>
        <end position="371"/>
    </location>
</feature>
<sequence>MEFVIKRDLFIKAATGISGMTTKQTLSPVLSGMLLVVSSGNLTLVGSNSDIIMKQVIPLCSNDLLLIEEGSVLVPAKLFLDIIKKLPETINVKGLSHCQIGITSGEIKLRINGLNPDDYPELPKMEAAQAITLNKSEISALFKQTAFAAAKNGTKPVLCGINMSISEGKIRCAATNSHRLASKLLQIANQDIRCSIILPNKGINALIRILDHAESDISLFLTDNYMIFQMENITMYLRLVEGNYPDISMLIPKVHQTEISVSTKSFLEGIERASFVASNRNHTIQLIINSETELLLVSASAELGEISERQLMHSIKNELDLKITFDGVFMSEALKTIQTTETILRFGGTMRSILVTPSGDDSLLHLISPVRA</sequence>
<keyword evidence="15" id="KW-1185">Reference proteome</keyword>
<evidence type="ECO:0000259" key="13">
    <source>
        <dbReference type="Pfam" id="PF02768"/>
    </source>
</evidence>
<evidence type="ECO:0000259" key="12">
    <source>
        <dbReference type="Pfam" id="PF02767"/>
    </source>
</evidence>
<proteinExistence type="inferred from homology"/>
<dbReference type="GO" id="GO:0003887">
    <property type="term" value="F:DNA-directed DNA polymerase activity"/>
    <property type="evidence" value="ECO:0007669"/>
    <property type="project" value="UniProtKB-UniRule"/>
</dbReference>
<dbReference type="PANTHER" id="PTHR30478">
    <property type="entry name" value="DNA POLYMERASE III SUBUNIT BETA"/>
    <property type="match status" value="1"/>
</dbReference>
<evidence type="ECO:0000256" key="8">
    <source>
        <dbReference type="ARBA" id="ARBA00022932"/>
    </source>
</evidence>
<evidence type="ECO:0000256" key="1">
    <source>
        <dbReference type="ARBA" id="ARBA00004496"/>
    </source>
</evidence>
<evidence type="ECO:0000259" key="11">
    <source>
        <dbReference type="Pfam" id="PF00712"/>
    </source>
</evidence>
<dbReference type="Gene3D" id="3.10.150.10">
    <property type="entry name" value="DNA Polymerase III, subunit A, domain 2"/>
    <property type="match status" value="1"/>
</dbReference>
<dbReference type="NCBIfam" id="TIGR00663">
    <property type="entry name" value="dnan"/>
    <property type="match status" value="1"/>
</dbReference>
<comment type="similarity">
    <text evidence="2 10">Belongs to the beta sliding clamp family.</text>
</comment>
<dbReference type="CDD" id="cd00140">
    <property type="entry name" value="beta_clamp"/>
    <property type="match status" value="1"/>
</dbReference>
<evidence type="ECO:0000256" key="2">
    <source>
        <dbReference type="ARBA" id="ARBA00010752"/>
    </source>
</evidence>
<evidence type="ECO:0000256" key="10">
    <source>
        <dbReference type="PIRNR" id="PIRNR000804"/>
    </source>
</evidence>
<keyword evidence="9" id="KW-0238">DNA-binding</keyword>
<evidence type="ECO:0000256" key="9">
    <source>
        <dbReference type="ARBA" id="ARBA00023125"/>
    </source>
</evidence>
<dbReference type="GO" id="GO:0005737">
    <property type="term" value="C:cytoplasm"/>
    <property type="evidence" value="ECO:0007669"/>
    <property type="project" value="UniProtKB-SubCell"/>
</dbReference>
<dbReference type="AlphaFoldDB" id="A0A974NKK1"/>
<evidence type="ECO:0000256" key="6">
    <source>
        <dbReference type="ARBA" id="ARBA00022695"/>
    </source>
</evidence>
<evidence type="ECO:0000313" key="14">
    <source>
        <dbReference type="EMBL" id="QQS99384.1"/>
    </source>
</evidence>
<dbReference type="Pfam" id="PF02768">
    <property type="entry name" value="DNA_pol3_beta_3"/>
    <property type="match status" value="1"/>
</dbReference>
<comment type="subcellular location">
    <subcellularLocation>
        <location evidence="1 10">Cytoplasm</location>
    </subcellularLocation>
</comment>
<keyword evidence="8 10" id="KW-0239">DNA-directed DNA polymerase</keyword>
<dbReference type="InterPro" id="IPR022634">
    <property type="entry name" value="DNA_polIII_beta_N"/>
</dbReference>
<evidence type="ECO:0000256" key="4">
    <source>
        <dbReference type="ARBA" id="ARBA00022490"/>
    </source>
</evidence>
<feature type="domain" description="DNA polymerase III beta sliding clamp central" evidence="12">
    <location>
        <begin position="133"/>
        <end position="246"/>
    </location>
</feature>
<evidence type="ECO:0000256" key="7">
    <source>
        <dbReference type="ARBA" id="ARBA00022705"/>
    </source>
</evidence>
<keyword evidence="7 10" id="KW-0235">DNA replication</keyword>
<protein>
    <recommendedName>
        <fullName evidence="3 10">Beta sliding clamp</fullName>
    </recommendedName>
</protein>
<reference evidence="14 15" key="1">
    <citation type="submission" date="2021-01" db="EMBL/GenBank/DDBJ databases">
        <title>FDA dAtabase for Regulatory Grade micrObial Sequences (FDA-ARGOS): Supporting development and validation of Infectious Disease Dx tests.</title>
        <authorList>
            <person name="Nelson B."/>
            <person name="Plummer A."/>
            <person name="Tallon L."/>
            <person name="Sadzewicz L."/>
            <person name="Zhao X."/>
            <person name="Boylan J."/>
            <person name="Ott S."/>
            <person name="Bowen H."/>
            <person name="Vavikolanu K."/>
            <person name="Mehta A."/>
            <person name="Aluvathingal J."/>
            <person name="Nadendla S."/>
            <person name="Myers T."/>
            <person name="Yan Y."/>
            <person name="Sichtig H."/>
        </authorList>
    </citation>
    <scope>NUCLEOTIDE SEQUENCE [LARGE SCALE GENOMIC DNA]</scope>
    <source>
        <strain evidence="14 15">FDAARGOS_1161</strain>
    </source>
</reference>
<dbReference type="PANTHER" id="PTHR30478:SF0">
    <property type="entry name" value="BETA SLIDING CLAMP"/>
    <property type="match status" value="1"/>
</dbReference>
<dbReference type="KEGG" id="ppsr:I6J18_17375"/>
<dbReference type="InterPro" id="IPR001001">
    <property type="entry name" value="DNA_polIII_beta"/>
</dbReference>
<keyword evidence="5 10" id="KW-0808">Transferase</keyword>
<dbReference type="GO" id="GO:0009360">
    <property type="term" value="C:DNA polymerase III complex"/>
    <property type="evidence" value="ECO:0007669"/>
    <property type="project" value="InterPro"/>
</dbReference>
<dbReference type="InterPro" id="IPR046938">
    <property type="entry name" value="DNA_clamp_sf"/>
</dbReference>
<dbReference type="Gene3D" id="3.70.10.10">
    <property type="match status" value="1"/>
</dbReference>